<evidence type="ECO:0000313" key="2">
    <source>
        <dbReference type="Proteomes" id="UP000278475"/>
    </source>
</evidence>
<dbReference type="Proteomes" id="UP000278475">
    <property type="component" value="Unassembled WGS sequence"/>
</dbReference>
<evidence type="ECO:0000313" key="1">
    <source>
        <dbReference type="EMBL" id="RLE49922.1"/>
    </source>
</evidence>
<dbReference type="EMBL" id="QMQV01000018">
    <property type="protein sequence ID" value="RLE49922.1"/>
    <property type="molecule type" value="Genomic_DNA"/>
</dbReference>
<dbReference type="Gene3D" id="2.60.40.4140">
    <property type="match status" value="1"/>
</dbReference>
<accession>A0A497ESA5</accession>
<organism evidence="1 2">
    <name type="scientific">Thermoproteota archaeon</name>
    <dbReference type="NCBI Taxonomy" id="2056631"/>
    <lineage>
        <taxon>Archaea</taxon>
        <taxon>Thermoproteota</taxon>
    </lineage>
</organism>
<protein>
    <submittedName>
        <fullName evidence="1">Uncharacterized protein</fullName>
    </submittedName>
</protein>
<proteinExistence type="predicted"/>
<reference evidence="1 2" key="1">
    <citation type="submission" date="2018-06" db="EMBL/GenBank/DDBJ databases">
        <title>Extensive metabolic versatility and redundancy in microbially diverse, dynamic hydrothermal sediments.</title>
        <authorList>
            <person name="Dombrowski N."/>
            <person name="Teske A."/>
            <person name="Baker B.J."/>
        </authorList>
    </citation>
    <scope>NUCLEOTIDE SEQUENCE [LARGE SCALE GENOMIC DNA]</scope>
    <source>
        <strain evidence="1">B66_G16</strain>
    </source>
</reference>
<dbReference type="AlphaFoldDB" id="A0A497ESA5"/>
<name>A0A497ESA5_9CREN</name>
<sequence>MMEKIKQLSYLFLSIVLLLLAYFLPKITEFILATPFVYKPITYNETYVAVEVFERGQKVIVRANVSDDLNDIDQVRINITDPNNVKKVEFELMTDTGESCGTNCTIYEYNYTIQSTDPGGTWEVWVWANDSYDNTASNSTTFKVCVISISLSSVLSNGVNFDGCSPTGEYCYATGNNGDGVTDYNITITAKGCNADLYVKGNQSYLTTDSQQIPISNIEVAYSTTDSTVPTTYDPIGTAFSQGAIGSNLEDGTVVYLKFRLYVPSGQSAGTYNAGLKFQGVQNGYSPVD</sequence>
<comment type="caution">
    <text evidence="1">The sequence shown here is derived from an EMBL/GenBank/DDBJ whole genome shotgun (WGS) entry which is preliminary data.</text>
</comment>
<gene>
    <name evidence="1" type="ORF">DRJ31_03220</name>
</gene>